<dbReference type="PANTHER" id="PTHR43584">
    <property type="entry name" value="NUCLEOTIDYL TRANSFERASE"/>
    <property type="match status" value="1"/>
</dbReference>
<dbReference type="EMBL" id="MT418680">
    <property type="protein sequence ID" value="QKF93975.1"/>
    <property type="molecule type" value="Genomic_DNA"/>
</dbReference>
<keyword evidence="2" id="KW-0808">Transferase</keyword>
<comment type="catalytic activity">
    <reaction evidence="4">
        <text>N-acetyl-alpha-D-glucosamine 1-phosphate + UTP + H(+) = UDP-N-acetyl-alpha-D-glucosamine + diphosphate</text>
        <dbReference type="Rhea" id="RHEA:13509"/>
        <dbReference type="ChEBI" id="CHEBI:15378"/>
        <dbReference type="ChEBI" id="CHEBI:33019"/>
        <dbReference type="ChEBI" id="CHEBI:46398"/>
        <dbReference type="ChEBI" id="CHEBI:57705"/>
        <dbReference type="ChEBI" id="CHEBI:57776"/>
        <dbReference type="EC" id="2.7.7.23"/>
    </reaction>
</comment>
<dbReference type="Pfam" id="PF12804">
    <property type="entry name" value="NTP_transf_3"/>
    <property type="match status" value="1"/>
</dbReference>
<dbReference type="GO" id="GO:0003977">
    <property type="term" value="F:UDP-N-acetylglucosamine diphosphorylase activity"/>
    <property type="evidence" value="ECO:0007669"/>
    <property type="project" value="UniProtKB-EC"/>
</dbReference>
<gene>
    <name evidence="6" type="ORF">Fadolivirus_1_517</name>
</gene>
<keyword evidence="7" id="KW-1185">Reference proteome</keyword>
<evidence type="ECO:0000256" key="3">
    <source>
        <dbReference type="ARBA" id="ARBA00022695"/>
    </source>
</evidence>
<dbReference type="EC" id="2.7.7.23" evidence="1"/>
<dbReference type="CDD" id="cd02540">
    <property type="entry name" value="GT2_GlmU_N_bac"/>
    <property type="match status" value="1"/>
</dbReference>
<feature type="domain" description="MobA-like NTP transferase" evidence="5">
    <location>
        <begin position="7"/>
        <end position="130"/>
    </location>
</feature>
<evidence type="ECO:0000256" key="4">
    <source>
        <dbReference type="ARBA" id="ARBA00048493"/>
    </source>
</evidence>
<dbReference type="PANTHER" id="PTHR43584:SF3">
    <property type="entry name" value="BIFUNCTIONAL PROTEIN GLMU"/>
    <property type="match status" value="1"/>
</dbReference>
<keyword evidence="3" id="KW-0548">Nucleotidyltransferase</keyword>
<dbReference type="Proteomes" id="UP001162001">
    <property type="component" value="Segment"/>
</dbReference>
<evidence type="ECO:0000313" key="6">
    <source>
        <dbReference type="EMBL" id="QKF93975.1"/>
    </source>
</evidence>
<dbReference type="InterPro" id="IPR025877">
    <property type="entry name" value="MobA-like_NTP_Trfase"/>
</dbReference>
<dbReference type="Gene3D" id="3.90.550.10">
    <property type="entry name" value="Spore Coat Polysaccharide Biosynthesis Protein SpsA, Chain A"/>
    <property type="match status" value="1"/>
</dbReference>
<reference evidence="6 7" key="1">
    <citation type="submission" date="2020-04" db="EMBL/GenBank/DDBJ databases">
        <title>Advantages and limits of metagenomic assembly and binning of a giant virus.</title>
        <authorList>
            <person name="Schulz F."/>
            <person name="Andreani J."/>
            <person name="Francis R."/>
            <person name="Boudjemaa H."/>
            <person name="Bou Khalil J.Y."/>
            <person name="Lee J."/>
            <person name="La Scola B."/>
            <person name="Woyke T."/>
        </authorList>
    </citation>
    <scope>NUCLEOTIDE SEQUENCE [LARGE SCALE GENOMIC DNA]</scope>
    <source>
        <strain evidence="6 7">FV1/VV64</strain>
    </source>
</reference>
<evidence type="ECO:0000259" key="5">
    <source>
        <dbReference type="Pfam" id="PF12804"/>
    </source>
</evidence>
<name>A0A7D3V5F7_9VIRU</name>
<evidence type="ECO:0000256" key="1">
    <source>
        <dbReference type="ARBA" id="ARBA00012457"/>
    </source>
</evidence>
<evidence type="ECO:0000256" key="2">
    <source>
        <dbReference type="ARBA" id="ARBA00022679"/>
    </source>
</evidence>
<dbReference type="SUPFAM" id="SSF53448">
    <property type="entry name" value="Nucleotide-diphospho-sugar transferases"/>
    <property type="match status" value="1"/>
</dbReference>
<accession>A0A7D3V5F7</accession>
<evidence type="ECO:0000313" key="7">
    <source>
        <dbReference type="Proteomes" id="UP001162001"/>
    </source>
</evidence>
<proteinExistence type="predicted"/>
<dbReference type="InterPro" id="IPR050065">
    <property type="entry name" value="GlmU-like"/>
</dbReference>
<organism evidence="6 7">
    <name type="scientific">Fadolivirus FV1/VV64</name>
    <dbReference type="NCBI Taxonomy" id="3070911"/>
    <lineage>
        <taxon>Viruses</taxon>
        <taxon>Varidnaviria</taxon>
        <taxon>Bamfordvirae</taxon>
        <taxon>Nucleocytoviricota</taxon>
        <taxon>Megaviricetes</taxon>
        <taxon>Imitervirales</taxon>
        <taxon>Mimiviridae</taxon>
        <taxon>Klosneuvirinae</taxon>
        <taxon>Fadolivirus</taxon>
        <taxon>Fadolivirus algeromassiliense</taxon>
    </lineage>
</organism>
<dbReference type="InterPro" id="IPR029044">
    <property type="entry name" value="Nucleotide-diphossugar_trans"/>
</dbReference>
<protein>
    <recommendedName>
        <fullName evidence="1">UDP-N-acetylglucosamine diphosphorylase</fullName>
        <ecNumber evidence="1">2.7.7.23</ecNumber>
    </recommendedName>
</protein>
<sequence length="251" mass="28288">MYNLVITILAGGLGKRMNSTLPKVLHPVNNIPMIIRILNEIKKLNPSKIIIVVGKFKDVIKSTIELYNDLNNLNIEYALQDPPLGTGHAVLSTLHLLDVSDLNLIVNGDNPLLQYDTLTTIINYFKSQTSKLQITAVNASNPTGSGRIIMENHVFQKIVEEKDCTEEQKEIKIVNCGIYLAYGDVLKKYIPLIKSNNAQKEYYLTDLVEIYKNDNNQISLYVLESNKELEVININTKDQLDSLNNILSTTK</sequence>